<name>A0A5J4L587_9ZZZZ</name>
<dbReference type="Pfam" id="PF11351">
    <property type="entry name" value="GTA_holin_3TM"/>
    <property type="match status" value="1"/>
</dbReference>
<comment type="caution">
    <text evidence="1">The sequence shown here is derived from an EMBL/GenBank/DDBJ whole genome shotgun (WGS) entry which is preliminary data.</text>
</comment>
<organism evidence="1">
    <name type="scientific">hot springs metagenome</name>
    <dbReference type="NCBI Taxonomy" id="433727"/>
    <lineage>
        <taxon>unclassified sequences</taxon>
        <taxon>metagenomes</taxon>
        <taxon>ecological metagenomes</taxon>
    </lineage>
</organism>
<accession>A0A5J4L587</accession>
<dbReference type="AlphaFoldDB" id="A0A5J4L587"/>
<sequence length="142" mass="16268">MLNLLVGPIAALVSDVIRRILPAEKMPEADRLKLESEITLALAQMDWQKYETEITKKAEVIVSETQGQSWLQRNWRPMLMLTFTYIIAHNYIITPIIRMFSFGANVPVLEIPPDMWDLLKLGIGGYIVGRSAEKIINEWKAK</sequence>
<reference evidence="1" key="1">
    <citation type="submission" date="2019-10" db="EMBL/GenBank/DDBJ databases">
        <title>Metagenomic sequencing of thiosulfate-disproportionating enrichment culture.</title>
        <authorList>
            <person name="Umezawa K."/>
            <person name="Kojima H."/>
            <person name="Fukui M."/>
        </authorList>
    </citation>
    <scope>NUCLEOTIDE SEQUENCE</scope>
    <source>
        <strain evidence="1">45J</strain>
    </source>
</reference>
<proteinExistence type="predicted"/>
<protein>
    <recommendedName>
        <fullName evidence="2">Holin</fullName>
    </recommendedName>
</protein>
<evidence type="ECO:0000313" key="1">
    <source>
        <dbReference type="EMBL" id="GER92676.1"/>
    </source>
</evidence>
<evidence type="ECO:0008006" key="2">
    <source>
        <dbReference type="Google" id="ProtNLM"/>
    </source>
</evidence>
<dbReference type="EMBL" id="BLAB01000001">
    <property type="protein sequence ID" value="GER92676.1"/>
    <property type="molecule type" value="Genomic_DNA"/>
</dbReference>
<gene>
    <name evidence="1" type="ORF">A45J_0394</name>
</gene>
<dbReference type="InterPro" id="IPR021497">
    <property type="entry name" value="GTA_holin_3TM"/>
</dbReference>